<dbReference type="RefSeq" id="WP_138926815.1">
    <property type="nucleotide sequence ID" value="NZ_CP034412.1"/>
</dbReference>
<gene>
    <name evidence="9" type="ORF">GcLGCM259_2467</name>
</gene>
<dbReference type="InterPro" id="IPR039121">
    <property type="entry name" value="NUDT19"/>
</dbReference>
<dbReference type="PANTHER" id="PTHR12318">
    <property type="entry name" value="TESTOSTERONE-REGULATED PROTEIN RP2"/>
    <property type="match status" value="1"/>
</dbReference>
<dbReference type="Gene3D" id="3.90.79.10">
    <property type="entry name" value="Nucleoside Triphosphate Pyrophosphohydrolase"/>
    <property type="match status" value="2"/>
</dbReference>
<evidence type="ECO:0000313" key="9">
    <source>
        <dbReference type="EMBL" id="QCY48174.1"/>
    </source>
</evidence>
<evidence type="ECO:0000256" key="1">
    <source>
        <dbReference type="ARBA" id="ARBA00001936"/>
    </source>
</evidence>
<feature type="domain" description="Nudix hydrolase" evidence="8">
    <location>
        <begin position="22"/>
        <end position="194"/>
    </location>
</feature>
<evidence type="ECO:0000256" key="7">
    <source>
        <dbReference type="SAM" id="MobiDB-lite"/>
    </source>
</evidence>
<evidence type="ECO:0000256" key="5">
    <source>
        <dbReference type="ARBA" id="ARBA00022842"/>
    </source>
</evidence>
<keyword evidence="4" id="KW-0378">Hydrolase</keyword>
<dbReference type="Proteomes" id="UP000307000">
    <property type="component" value="Chromosome"/>
</dbReference>
<dbReference type="PROSITE" id="PS51462">
    <property type="entry name" value="NUDIX"/>
    <property type="match status" value="1"/>
</dbReference>
<reference evidence="9 10" key="1">
    <citation type="submission" date="2018-12" db="EMBL/GenBank/DDBJ databases">
        <title>Complete Genome Sequence of Glutamicibacter creatinolyticus strain LGCM259,isolated from an abscess of a 12-year-old mare in Italy.</title>
        <authorList>
            <person name="Santos R.G."/>
            <person name="Silva A.L."/>
            <person name="Seyffert N."/>
            <person name="Castro T.L.P."/>
            <person name="Attili A.R."/>
            <person name="Rifici C."/>
            <person name="Mazzullo G."/>
            <person name="Brenig B."/>
            <person name="Venanzi F."/>
            <person name="Azevedo V."/>
        </authorList>
    </citation>
    <scope>NUCLEOTIDE SEQUENCE [LARGE SCALE GENOMIC DNA]</scope>
    <source>
        <strain evidence="9 10">LGCM 259</strain>
    </source>
</reference>
<protein>
    <submittedName>
        <fullName evidence="9">NUDIX domain protein</fullName>
    </submittedName>
</protein>
<comment type="cofactor">
    <cofactor evidence="1">
        <name>Mn(2+)</name>
        <dbReference type="ChEBI" id="CHEBI:29035"/>
    </cofactor>
</comment>
<keyword evidence="6" id="KW-0464">Manganese</keyword>
<dbReference type="InterPro" id="IPR015797">
    <property type="entry name" value="NUDIX_hydrolase-like_dom_sf"/>
</dbReference>
<dbReference type="Pfam" id="PF00293">
    <property type="entry name" value="NUDIX"/>
    <property type="match status" value="1"/>
</dbReference>
<comment type="cofactor">
    <cofactor evidence="2">
        <name>Mg(2+)</name>
        <dbReference type="ChEBI" id="CHEBI:18420"/>
    </cofactor>
</comment>
<proteinExistence type="predicted"/>
<evidence type="ECO:0000256" key="3">
    <source>
        <dbReference type="ARBA" id="ARBA00022723"/>
    </source>
</evidence>
<dbReference type="InterPro" id="IPR000086">
    <property type="entry name" value="NUDIX_hydrolase_dom"/>
</dbReference>
<keyword evidence="5" id="KW-0460">Magnesium</keyword>
<dbReference type="KEGG" id="gcr:GcLGCM259_2467"/>
<evidence type="ECO:0000256" key="6">
    <source>
        <dbReference type="ARBA" id="ARBA00023211"/>
    </source>
</evidence>
<accession>A0A5B7WY94</accession>
<name>A0A5B7WY94_9MICC</name>
<dbReference type="PANTHER" id="PTHR12318:SF0">
    <property type="entry name" value="ACYL-COENZYME A DIPHOSPHATASE NUDT19"/>
    <property type="match status" value="1"/>
</dbReference>
<dbReference type="AlphaFoldDB" id="A0A5B7WY94"/>
<evidence type="ECO:0000256" key="2">
    <source>
        <dbReference type="ARBA" id="ARBA00001946"/>
    </source>
</evidence>
<evidence type="ECO:0000259" key="8">
    <source>
        <dbReference type="PROSITE" id="PS51462"/>
    </source>
</evidence>
<dbReference type="EMBL" id="CP034412">
    <property type="protein sequence ID" value="QCY48174.1"/>
    <property type="molecule type" value="Genomic_DNA"/>
</dbReference>
<evidence type="ECO:0000256" key="4">
    <source>
        <dbReference type="ARBA" id="ARBA00022801"/>
    </source>
</evidence>
<dbReference type="GO" id="GO:0016818">
    <property type="term" value="F:hydrolase activity, acting on acid anhydrides, in phosphorus-containing anhydrides"/>
    <property type="evidence" value="ECO:0007669"/>
    <property type="project" value="InterPro"/>
</dbReference>
<feature type="region of interest" description="Disordered" evidence="7">
    <location>
        <begin position="212"/>
        <end position="239"/>
    </location>
</feature>
<dbReference type="SUPFAM" id="SSF55811">
    <property type="entry name" value="Nudix"/>
    <property type="match status" value="1"/>
</dbReference>
<keyword evidence="10" id="KW-1185">Reference proteome</keyword>
<evidence type="ECO:0000313" key="10">
    <source>
        <dbReference type="Proteomes" id="UP000307000"/>
    </source>
</evidence>
<sequence>MEQNWPEPQRTAAQRAAHEAVTVQRAASVLLLRESVHGLEVFIQHRTRTMDFAPGVVVYPGGRVDEQDAAAVDTIPEPVAAGHAQLWRNTSLWALGEQQSHFASAVVAAAAIREVWEETGARLHPRQLVPWANWITPLGHPKRFDTFFYVAGLDAGQQPRHQTTEALDSHWITPRQLLKDTDSGRLRLMAPTRATLLAVMNGGTLPEVLDRREPVSPVPPAHLPTAGAALNAADPGRGR</sequence>
<keyword evidence="3" id="KW-0479">Metal-binding</keyword>
<organism evidence="9 10">
    <name type="scientific">Glutamicibacter creatinolyticus</name>
    <dbReference type="NCBI Taxonomy" id="162496"/>
    <lineage>
        <taxon>Bacteria</taxon>
        <taxon>Bacillati</taxon>
        <taxon>Actinomycetota</taxon>
        <taxon>Actinomycetes</taxon>
        <taxon>Micrococcales</taxon>
        <taxon>Micrococcaceae</taxon>
        <taxon>Glutamicibacter</taxon>
    </lineage>
</organism>
<dbReference type="GO" id="GO:0046872">
    <property type="term" value="F:metal ion binding"/>
    <property type="evidence" value="ECO:0007669"/>
    <property type="project" value="UniProtKB-KW"/>
</dbReference>
<dbReference type="CDD" id="cd18870">
    <property type="entry name" value="NUDIX_AcylCoAdiphos_Nudt19"/>
    <property type="match status" value="1"/>
</dbReference>